<accession>A0ABN7SNT7</accession>
<proteinExistence type="predicted"/>
<evidence type="ECO:0000313" key="3">
    <source>
        <dbReference type="Proteomes" id="UP001158576"/>
    </source>
</evidence>
<dbReference type="EMBL" id="OU015566">
    <property type="protein sequence ID" value="CAG5104978.1"/>
    <property type="molecule type" value="Genomic_DNA"/>
</dbReference>
<name>A0ABN7SNT7_OIKDI</name>
<organism evidence="2 3">
    <name type="scientific">Oikopleura dioica</name>
    <name type="common">Tunicate</name>
    <dbReference type="NCBI Taxonomy" id="34765"/>
    <lineage>
        <taxon>Eukaryota</taxon>
        <taxon>Metazoa</taxon>
        <taxon>Chordata</taxon>
        <taxon>Tunicata</taxon>
        <taxon>Appendicularia</taxon>
        <taxon>Copelata</taxon>
        <taxon>Oikopleuridae</taxon>
        <taxon>Oikopleura</taxon>
    </lineage>
</organism>
<protein>
    <submittedName>
        <fullName evidence="2">Oidioi.mRNA.OKI2018_I69.chr1.g1724.t1.cds</fullName>
    </submittedName>
</protein>
<evidence type="ECO:0000313" key="2">
    <source>
        <dbReference type="EMBL" id="CAG5104978.1"/>
    </source>
</evidence>
<gene>
    <name evidence="2" type="ORF">OKIOD_LOCUS10489</name>
</gene>
<dbReference type="Proteomes" id="UP001158576">
    <property type="component" value="Chromosome 1"/>
</dbReference>
<evidence type="ECO:0000256" key="1">
    <source>
        <dbReference type="SAM" id="MobiDB-lite"/>
    </source>
</evidence>
<keyword evidence="3" id="KW-1185">Reference proteome</keyword>
<sequence length="114" mass="13220">MKCAPVLSNGIGRNSRAGTSGLIERIFPELYAKRQEYLEQLDDSEESDDEDILGEIEQLKRKGKWFEKEEVKRATKPPPPDDLLDVYRSKTPWEHTNFDEESYSRRAKTSSRQG</sequence>
<reference evidence="2 3" key="1">
    <citation type="submission" date="2021-04" db="EMBL/GenBank/DDBJ databases">
        <authorList>
            <person name="Bliznina A."/>
        </authorList>
    </citation>
    <scope>NUCLEOTIDE SEQUENCE [LARGE SCALE GENOMIC DNA]</scope>
</reference>
<feature type="compositionally biased region" description="Basic residues" evidence="1">
    <location>
        <begin position="105"/>
        <end position="114"/>
    </location>
</feature>
<feature type="region of interest" description="Disordered" evidence="1">
    <location>
        <begin position="95"/>
        <end position="114"/>
    </location>
</feature>
<feature type="compositionally biased region" description="Basic and acidic residues" evidence="1">
    <location>
        <begin position="95"/>
        <end position="104"/>
    </location>
</feature>